<reference evidence="2" key="1">
    <citation type="submission" date="2018-11" db="EMBL/GenBank/DDBJ databases">
        <authorList>
            <consortium name="Genoscope - CEA"/>
            <person name="William W."/>
        </authorList>
    </citation>
    <scope>NUCLEOTIDE SEQUENCE</scope>
</reference>
<evidence type="ECO:0000313" key="2">
    <source>
        <dbReference type="EMBL" id="VDD54197.1"/>
    </source>
</evidence>
<keyword evidence="1" id="KW-0175">Coiled coil</keyword>
<accession>A0A3P6F8Z2</accession>
<name>A0A3P6F8Z2_BRAOL</name>
<dbReference type="EMBL" id="LR031879">
    <property type="protein sequence ID" value="VDD54197.1"/>
    <property type="molecule type" value="Genomic_DNA"/>
</dbReference>
<sequence>MMALEDTEEHVQATLRENELRDQLDVLKNQVTELIKAREIVTENTELFSKVQNLKETLGAHSKQLEQSAEKLSQLEAENLVIRDENQALHTTGSKGQIF</sequence>
<proteinExistence type="predicted"/>
<organism evidence="2">
    <name type="scientific">Brassica oleracea</name>
    <name type="common">Wild cabbage</name>
    <dbReference type="NCBI Taxonomy" id="3712"/>
    <lineage>
        <taxon>Eukaryota</taxon>
        <taxon>Viridiplantae</taxon>
        <taxon>Streptophyta</taxon>
        <taxon>Embryophyta</taxon>
        <taxon>Tracheophyta</taxon>
        <taxon>Spermatophyta</taxon>
        <taxon>Magnoliopsida</taxon>
        <taxon>eudicotyledons</taxon>
        <taxon>Gunneridae</taxon>
        <taxon>Pentapetalae</taxon>
        <taxon>rosids</taxon>
        <taxon>malvids</taxon>
        <taxon>Brassicales</taxon>
        <taxon>Brassicaceae</taxon>
        <taxon>Brassiceae</taxon>
        <taxon>Brassica</taxon>
    </lineage>
</organism>
<feature type="coiled-coil region" evidence="1">
    <location>
        <begin position="10"/>
        <end position="85"/>
    </location>
</feature>
<protein>
    <submittedName>
        <fullName evidence="2">Uncharacterized protein</fullName>
    </submittedName>
</protein>
<gene>
    <name evidence="2" type="ORF">BOLC8T47426H</name>
</gene>
<evidence type="ECO:0000256" key="1">
    <source>
        <dbReference type="SAM" id="Coils"/>
    </source>
</evidence>
<dbReference type="AlphaFoldDB" id="A0A3P6F8Z2"/>